<evidence type="ECO:0000256" key="3">
    <source>
        <dbReference type="ARBA" id="ARBA00022475"/>
    </source>
</evidence>
<protein>
    <submittedName>
        <fullName evidence="10">Chemotaxis protein MotB</fullName>
    </submittedName>
</protein>
<reference evidence="10 11" key="1">
    <citation type="submission" date="2021-03" db="EMBL/GenBank/DDBJ databases">
        <title>Genomic Encyclopedia of Type Strains, Phase IV (KMG-IV): sequencing the most valuable type-strain genomes for metagenomic binning, comparative biology and taxonomic classification.</title>
        <authorList>
            <person name="Goeker M."/>
        </authorList>
    </citation>
    <scope>NUCLEOTIDE SEQUENCE [LARGE SCALE GENOMIC DNA]</scope>
    <source>
        <strain evidence="10 11">DSM 1289</strain>
    </source>
</reference>
<keyword evidence="6 7" id="KW-0472">Membrane</keyword>
<keyword evidence="4 8" id="KW-0812">Transmembrane</keyword>
<keyword evidence="5 8" id="KW-1133">Transmembrane helix</keyword>
<name>A0ABS4E779_9FIRM</name>
<dbReference type="Proteomes" id="UP000767291">
    <property type="component" value="Unassembled WGS sequence"/>
</dbReference>
<dbReference type="Gene3D" id="3.30.1330.60">
    <property type="entry name" value="OmpA-like domain"/>
    <property type="match status" value="1"/>
</dbReference>
<evidence type="ECO:0000256" key="4">
    <source>
        <dbReference type="ARBA" id="ARBA00022692"/>
    </source>
</evidence>
<gene>
    <name evidence="10" type="ORF">J2Z43_000184</name>
</gene>
<evidence type="ECO:0000259" key="9">
    <source>
        <dbReference type="PROSITE" id="PS51123"/>
    </source>
</evidence>
<dbReference type="Pfam" id="PF00691">
    <property type="entry name" value="OmpA"/>
    <property type="match status" value="1"/>
</dbReference>
<organism evidence="10 11">
    <name type="scientific">Metaclostridioides mangenotii</name>
    <dbReference type="NCBI Taxonomy" id="1540"/>
    <lineage>
        <taxon>Bacteria</taxon>
        <taxon>Bacillati</taxon>
        <taxon>Bacillota</taxon>
        <taxon>Clostridia</taxon>
        <taxon>Peptostreptococcales</taxon>
        <taxon>Peptostreptococcaceae</taxon>
        <taxon>Metaclostridioides</taxon>
    </lineage>
</organism>
<accession>A0ABS4E779</accession>
<dbReference type="InterPro" id="IPR006665">
    <property type="entry name" value="OmpA-like"/>
</dbReference>
<evidence type="ECO:0000256" key="5">
    <source>
        <dbReference type="ARBA" id="ARBA00022989"/>
    </source>
</evidence>
<dbReference type="EMBL" id="JAGGJX010000001">
    <property type="protein sequence ID" value="MBP1853794.1"/>
    <property type="molecule type" value="Genomic_DNA"/>
</dbReference>
<keyword evidence="11" id="KW-1185">Reference proteome</keyword>
<evidence type="ECO:0000313" key="11">
    <source>
        <dbReference type="Proteomes" id="UP000767291"/>
    </source>
</evidence>
<dbReference type="CDD" id="cd07185">
    <property type="entry name" value="OmpA_C-like"/>
    <property type="match status" value="1"/>
</dbReference>
<evidence type="ECO:0000256" key="1">
    <source>
        <dbReference type="ARBA" id="ARBA00004162"/>
    </source>
</evidence>
<sequence>MAKKNKHEEDFDEGWLLPYSDLMTLLLAVFIVLFATSKVDQKKMEDMADSFANIVVSSKGTGFEDTIGKQIAQGNSDELSAYAKSVMQIKMNMDKYIKENNLTNEISAETNNDKLKIVIANNILYQPGSAEVSERNIELANTIGKLIVDQGKDIEVTIVGHTDNVPVHNNEFEDNIELSQKRAFNFLKNMLKTSGVDPRKFSTAGYGEYQPIASNDTEEGKQLNRRVEILIDAKNRIN</sequence>
<dbReference type="RefSeq" id="WP_209455431.1">
    <property type="nucleotide sequence ID" value="NZ_BAAACS010000017.1"/>
</dbReference>
<dbReference type="InterPro" id="IPR036737">
    <property type="entry name" value="OmpA-like_sf"/>
</dbReference>
<comment type="subcellular location">
    <subcellularLocation>
        <location evidence="1">Cell membrane</location>
        <topology evidence="1">Single-pass membrane protein</topology>
    </subcellularLocation>
</comment>
<keyword evidence="3" id="KW-1003">Cell membrane</keyword>
<proteinExistence type="inferred from homology"/>
<dbReference type="InterPro" id="IPR050330">
    <property type="entry name" value="Bact_OuterMem_StrucFunc"/>
</dbReference>
<evidence type="ECO:0000256" key="2">
    <source>
        <dbReference type="ARBA" id="ARBA00008914"/>
    </source>
</evidence>
<evidence type="ECO:0000256" key="6">
    <source>
        <dbReference type="ARBA" id="ARBA00023136"/>
    </source>
</evidence>
<dbReference type="Pfam" id="PF13677">
    <property type="entry name" value="MotB_plug"/>
    <property type="match status" value="1"/>
</dbReference>
<evidence type="ECO:0000256" key="7">
    <source>
        <dbReference type="PROSITE-ProRule" id="PRU00473"/>
    </source>
</evidence>
<dbReference type="SUPFAM" id="SSF103088">
    <property type="entry name" value="OmpA-like"/>
    <property type="match status" value="1"/>
</dbReference>
<comment type="caution">
    <text evidence="10">The sequence shown here is derived from an EMBL/GenBank/DDBJ whole genome shotgun (WGS) entry which is preliminary data.</text>
</comment>
<feature type="transmembrane region" description="Helical" evidence="8">
    <location>
        <begin position="15"/>
        <end position="35"/>
    </location>
</feature>
<dbReference type="InterPro" id="IPR025713">
    <property type="entry name" value="MotB-like_N_dom"/>
</dbReference>
<dbReference type="PANTHER" id="PTHR30329">
    <property type="entry name" value="STATOR ELEMENT OF FLAGELLAR MOTOR COMPLEX"/>
    <property type="match status" value="1"/>
</dbReference>
<evidence type="ECO:0000256" key="8">
    <source>
        <dbReference type="SAM" id="Phobius"/>
    </source>
</evidence>
<evidence type="ECO:0000313" key="10">
    <source>
        <dbReference type="EMBL" id="MBP1853794.1"/>
    </source>
</evidence>
<comment type="similarity">
    <text evidence="2">Belongs to the MotB family.</text>
</comment>
<feature type="domain" description="OmpA-like" evidence="9">
    <location>
        <begin position="112"/>
        <end position="235"/>
    </location>
</feature>
<dbReference type="PANTHER" id="PTHR30329:SF21">
    <property type="entry name" value="LIPOPROTEIN YIAD-RELATED"/>
    <property type="match status" value="1"/>
</dbReference>
<dbReference type="PROSITE" id="PS51123">
    <property type="entry name" value="OMPA_2"/>
    <property type="match status" value="1"/>
</dbReference>